<organism evidence="2 3">
    <name type="scientific">Gigaspora margarita</name>
    <dbReference type="NCBI Taxonomy" id="4874"/>
    <lineage>
        <taxon>Eukaryota</taxon>
        <taxon>Fungi</taxon>
        <taxon>Fungi incertae sedis</taxon>
        <taxon>Mucoromycota</taxon>
        <taxon>Glomeromycotina</taxon>
        <taxon>Glomeromycetes</taxon>
        <taxon>Diversisporales</taxon>
        <taxon>Gigasporaceae</taxon>
        <taxon>Gigaspora</taxon>
    </lineage>
</organism>
<keyword evidence="3" id="KW-1185">Reference proteome</keyword>
<name>A0ABM8W671_GIGMA</name>
<feature type="region of interest" description="Disordered" evidence="1">
    <location>
        <begin position="1"/>
        <end position="39"/>
    </location>
</feature>
<evidence type="ECO:0000313" key="2">
    <source>
        <dbReference type="EMBL" id="CAG8535661.1"/>
    </source>
</evidence>
<accession>A0ABM8W671</accession>
<comment type="caution">
    <text evidence="2">The sequence shown here is derived from an EMBL/GenBank/DDBJ whole genome shotgun (WGS) entry which is preliminary data.</text>
</comment>
<evidence type="ECO:0000313" key="3">
    <source>
        <dbReference type="Proteomes" id="UP000789901"/>
    </source>
</evidence>
<feature type="compositionally biased region" description="Basic and acidic residues" evidence="1">
    <location>
        <begin position="27"/>
        <end position="39"/>
    </location>
</feature>
<dbReference type="EMBL" id="CAJVQB010001438">
    <property type="protein sequence ID" value="CAG8535661.1"/>
    <property type="molecule type" value="Genomic_DNA"/>
</dbReference>
<protein>
    <submittedName>
        <fullName evidence="2">25882_t:CDS:1</fullName>
    </submittedName>
</protein>
<sequence length="39" mass="4479">MNLATVESSEENKRAEIQEQEESVPMKAKEITDPSPREF</sequence>
<evidence type="ECO:0000256" key="1">
    <source>
        <dbReference type="SAM" id="MobiDB-lite"/>
    </source>
</evidence>
<dbReference type="Proteomes" id="UP000789901">
    <property type="component" value="Unassembled WGS sequence"/>
</dbReference>
<proteinExistence type="predicted"/>
<gene>
    <name evidence="2" type="ORF">GMARGA_LOCUS3835</name>
</gene>
<reference evidence="2 3" key="1">
    <citation type="submission" date="2021-06" db="EMBL/GenBank/DDBJ databases">
        <authorList>
            <person name="Kallberg Y."/>
            <person name="Tangrot J."/>
            <person name="Rosling A."/>
        </authorList>
    </citation>
    <scope>NUCLEOTIDE SEQUENCE [LARGE SCALE GENOMIC DNA]</scope>
    <source>
        <strain evidence="2 3">120-4 pot B 10/14</strain>
    </source>
</reference>